<comment type="caution">
    <text evidence="1">The sequence shown here is derived from an EMBL/GenBank/DDBJ whole genome shotgun (WGS) entry which is preliminary data.</text>
</comment>
<keyword evidence="1" id="KW-0418">Kinase</keyword>
<keyword evidence="2" id="KW-1185">Reference proteome</keyword>
<name>A0ABQ4UBV1_9HYPH</name>
<dbReference type="GO" id="GO:0016301">
    <property type="term" value="F:kinase activity"/>
    <property type="evidence" value="ECO:0007669"/>
    <property type="project" value="UniProtKB-KW"/>
</dbReference>
<dbReference type="Gene3D" id="3.40.50.10330">
    <property type="entry name" value="Probable inorganic polyphosphate/atp-NAD kinase, domain 1"/>
    <property type="match status" value="1"/>
</dbReference>
<reference evidence="1" key="2">
    <citation type="submission" date="2021-08" db="EMBL/GenBank/DDBJ databases">
        <authorList>
            <person name="Tani A."/>
            <person name="Ola A."/>
            <person name="Ogura Y."/>
            <person name="Katsura K."/>
            <person name="Hayashi T."/>
        </authorList>
    </citation>
    <scope>NUCLEOTIDE SEQUENCE</scope>
    <source>
        <strain evidence="1">NBRC 15686</strain>
    </source>
</reference>
<organism evidence="1 2">
    <name type="scientific">Methylorubrum aminovorans</name>
    <dbReference type="NCBI Taxonomy" id="269069"/>
    <lineage>
        <taxon>Bacteria</taxon>
        <taxon>Pseudomonadati</taxon>
        <taxon>Pseudomonadota</taxon>
        <taxon>Alphaproteobacteria</taxon>
        <taxon>Hyphomicrobiales</taxon>
        <taxon>Methylobacteriaceae</taxon>
        <taxon>Methylorubrum</taxon>
    </lineage>
</organism>
<proteinExistence type="predicted"/>
<reference evidence="1" key="1">
    <citation type="journal article" date="2021" name="Front. Microbiol.">
        <title>Comprehensive Comparative Genomics and Phenotyping of Methylobacterium Species.</title>
        <authorList>
            <person name="Alessa O."/>
            <person name="Ogura Y."/>
            <person name="Fujitani Y."/>
            <person name="Takami H."/>
            <person name="Hayashi T."/>
            <person name="Sahin N."/>
            <person name="Tani A."/>
        </authorList>
    </citation>
    <scope>NUCLEOTIDE SEQUENCE</scope>
    <source>
        <strain evidence="1">NBRC 15686</strain>
    </source>
</reference>
<evidence type="ECO:0000313" key="1">
    <source>
        <dbReference type="EMBL" id="GJE64786.1"/>
    </source>
</evidence>
<dbReference type="InterPro" id="IPR017437">
    <property type="entry name" value="ATP-NAD_kinase_PpnK-typ_C"/>
</dbReference>
<dbReference type="SUPFAM" id="SSF111331">
    <property type="entry name" value="NAD kinase/diacylglycerol kinase-like"/>
    <property type="match status" value="1"/>
</dbReference>
<dbReference type="InterPro" id="IPR017438">
    <property type="entry name" value="ATP-NAD_kinase_N"/>
</dbReference>
<evidence type="ECO:0000313" key="2">
    <source>
        <dbReference type="Proteomes" id="UP001055039"/>
    </source>
</evidence>
<dbReference type="EMBL" id="BPRC01000005">
    <property type="protein sequence ID" value="GJE64786.1"/>
    <property type="molecule type" value="Genomic_DNA"/>
</dbReference>
<dbReference type="InterPro" id="IPR016064">
    <property type="entry name" value="NAD/diacylglycerol_kinase_sf"/>
</dbReference>
<accession>A0ABQ4UBV1</accession>
<protein>
    <submittedName>
        <fullName evidence="1">NAD kinase</fullName>
    </submittedName>
</protein>
<dbReference type="PANTHER" id="PTHR13158">
    <property type="match status" value="1"/>
</dbReference>
<dbReference type="RefSeq" id="WP_238224313.1">
    <property type="nucleotide sequence ID" value="NZ_BAAADH010000105.1"/>
</dbReference>
<keyword evidence="1" id="KW-0808">Transferase</keyword>
<dbReference type="Proteomes" id="UP001055039">
    <property type="component" value="Unassembled WGS sequence"/>
</dbReference>
<dbReference type="PANTHER" id="PTHR13158:SF5">
    <property type="entry name" value="NAD KINASE 2, MITOCHONDRIAL"/>
    <property type="match status" value="1"/>
</dbReference>
<gene>
    <name evidence="1" type="primary">nadK_2</name>
    <name evidence="1" type="ORF">LNAOJCKE_1993</name>
</gene>
<dbReference type="Gene3D" id="2.60.200.30">
    <property type="entry name" value="Probable inorganic polyphosphate/atp-NAD kinase, domain 2"/>
    <property type="match status" value="1"/>
</dbReference>
<sequence length="304" mass="33005">MAALTPRAVFVTRETDYELLIARHATRGQARFFLESRGQGLAAVEARHERFHAVLAQARAAVPGEWRQALVRRADLDRFLFGPDDVVVAVGQDGLIANVAKYLGAQPVIGVNPAPDLYDGVLVRNPVERLSRLLPASVAGDVAVERRTMVEAVIDGTERLFALNEIFVGHRSHQSARYRIEVGQEGMEAREEGEEHSSSGLIVASGTGATGWARSIREATGLDLSLAPGERAVGYWVREPFPSVATATRLRAGKITDTPLHVTSRMNEGGVVFADGIEQDFLGFGWGRQVRIAPAERALHLVTG</sequence>